<comment type="caution">
    <text evidence="1">The sequence shown here is derived from an EMBL/GenBank/DDBJ whole genome shotgun (WGS) entry which is preliminary data.</text>
</comment>
<evidence type="ECO:0000313" key="1">
    <source>
        <dbReference type="EMBL" id="GBM87923.1"/>
    </source>
</evidence>
<dbReference type="AlphaFoldDB" id="A0A4Y2JC98"/>
<accession>A0A4Y2JC98</accession>
<gene>
    <name evidence="1" type="ORF">AVEN_186025_1</name>
</gene>
<proteinExistence type="predicted"/>
<organism evidence="1 2">
    <name type="scientific">Araneus ventricosus</name>
    <name type="common">Orbweaver spider</name>
    <name type="synonym">Epeira ventricosa</name>
    <dbReference type="NCBI Taxonomy" id="182803"/>
    <lineage>
        <taxon>Eukaryota</taxon>
        <taxon>Metazoa</taxon>
        <taxon>Ecdysozoa</taxon>
        <taxon>Arthropoda</taxon>
        <taxon>Chelicerata</taxon>
        <taxon>Arachnida</taxon>
        <taxon>Araneae</taxon>
        <taxon>Araneomorphae</taxon>
        <taxon>Entelegynae</taxon>
        <taxon>Araneoidea</taxon>
        <taxon>Araneidae</taxon>
        <taxon>Araneus</taxon>
    </lineage>
</organism>
<keyword evidence="2" id="KW-1185">Reference proteome</keyword>
<reference evidence="1 2" key="1">
    <citation type="journal article" date="2019" name="Sci. Rep.">
        <title>Orb-weaving spider Araneus ventricosus genome elucidates the spidroin gene catalogue.</title>
        <authorList>
            <person name="Kono N."/>
            <person name="Nakamura H."/>
            <person name="Ohtoshi R."/>
            <person name="Moran D.A.P."/>
            <person name="Shinohara A."/>
            <person name="Yoshida Y."/>
            <person name="Fujiwara M."/>
            <person name="Mori M."/>
            <person name="Tomita M."/>
            <person name="Arakawa K."/>
        </authorList>
    </citation>
    <scope>NUCLEOTIDE SEQUENCE [LARGE SCALE GENOMIC DNA]</scope>
</reference>
<dbReference type="Proteomes" id="UP000499080">
    <property type="component" value="Unassembled WGS sequence"/>
</dbReference>
<name>A0A4Y2JC98_ARAVE</name>
<dbReference type="EMBL" id="BGPR01003420">
    <property type="protein sequence ID" value="GBM87923.1"/>
    <property type="molecule type" value="Genomic_DNA"/>
</dbReference>
<evidence type="ECO:0000313" key="2">
    <source>
        <dbReference type="Proteomes" id="UP000499080"/>
    </source>
</evidence>
<sequence length="104" mass="11801">MEKIAHFKSTRCQQLKRYSENGAKDSERMCCDIYTSSLNSFVRDKGNKCTFPLEYKGRRLSDSRSFADPADCHTGCWIENGHQGVIAVNTAFPSGSERLFQNII</sequence>
<protein>
    <submittedName>
        <fullName evidence="1">Uncharacterized protein</fullName>
    </submittedName>
</protein>